<evidence type="ECO:0000313" key="4">
    <source>
        <dbReference type="Proteomes" id="UP000586827"/>
    </source>
</evidence>
<keyword evidence="4" id="KW-1185">Reference proteome</keyword>
<evidence type="ECO:0000256" key="1">
    <source>
        <dbReference type="SAM" id="MobiDB-lite"/>
    </source>
</evidence>
<evidence type="ECO:0000259" key="2">
    <source>
        <dbReference type="Pfam" id="PF09995"/>
    </source>
</evidence>
<accession>A0A849C3P5</accession>
<dbReference type="GO" id="GO:0016491">
    <property type="term" value="F:oxidoreductase activity"/>
    <property type="evidence" value="ECO:0007669"/>
    <property type="project" value="InterPro"/>
</dbReference>
<evidence type="ECO:0000313" key="3">
    <source>
        <dbReference type="EMBL" id="NNH72388.1"/>
    </source>
</evidence>
<dbReference type="RefSeq" id="WP_067519133.1">
    <property type="nucleotide sequence ID" value="NZ_JABELX010000007.1"/>
</dbReference>
<dbReference type="PANTHER" id="PTHR36151">
    <property type="entry name" value="BLR2777 PROTEIN"/>
    <property type="match status" value="1"/>
</dbReference>
<comment type="caution">
    <text evidence="3">The sequence shown here is derived from an EMBL/GenBank/DDBJ whole genome shotgun (WGS) entry which is preliminary data.</text>
</comment>
<dbReference type="PANTHER" id="PTHR36151:SF3">
    <property type="entry name" value="ER-BOUND OXYGENASE MPAB_MPAB'_RUBBER OXYGENASE CATALYTIC DOMAIN-CONTAINING PROTEIN"/>
    <property type="match status" value="1"/>
</dbReference>
<dbReference type="Proteomes" id="UP000586827">
    <property type="component" value="Unassembled WGS sequence"/>
</dbReference>
<dbReference type="InterPro" id="IPR018713">
    <property type="entry name" value="MPAB/Lcp_cat_dom"/>
</dbReference>
<dbReference type="Pfam" id="PF09995">
    <property type="entry name" value="MPAB_Lcp_cat"/>
    <property type="match status" value="1"/>
</dbReference>
<feature type="domain" description="ER-bound oxygenase mpaB/mpaB'/Rubber oxygenase catalytic" evidence="2">
    <location>
        <begin position="27"/>
        <end position="263"/>
    </location>
</feature>
<dbReference type="EMBL" id="JABELX010000007">
    <property type="protein sequence ID" value="NNH72388.1"/>
    <property type="molecule type" value="Genomic_DNA"/>
</dbReference>
<feature type="compositionally biased region" description="Polar residues" evidence="1">
    <location>
        <begin position="1"/>
        <end position="12"/>
    </location>
</feature>
<organism evidence="3 4">
    <name type="scientific">Nocardia uniformis</name>
    <dbReference type="NCBI Taxonomy" id="53432"/>
    <lineage>
        <taxon>Bacteria</taxon>
        <taxon>Bacillati</taxon>
        <taxon>Actinomycetota</taxon>
        <taxon>Actinomycetes</taxon>
        <taxon>Mycobacteriales</taxon>
        <taxon>Nocardiaceae</taxon>
        <taxon>Nocardia</taxon>
    </lineage>
</organism>
<dbReference type="AlphaFoldDB" id="A0A849C3P5"/>
<feature type="region of interest" description="Disordered" evidence="1">
    <location>
        <begin position="1"/>
        <end position="20"/>
    </location>
</feature>
<name>A0A849C3P5_9NOCA</name>
<gene>
    <name evidence="3" type="ORF">HLB23_21420</name>
</gene>
<sequence length="301" mass="34461">MTAAVVQSNSATVRPERQPFGPGSRMWDEVGLITFSFTAGSAFLLQTMEPTIAAVVDARSTFRTDPMGRAVRSIASVMMWVYGGDEAIAEADRLREMHAGLNTEKDGVRYTALSSGPWAWVLHTGIFAFTEGNKYFSRTPLTDADKEAYYQETVQLMRNFLVAPKEIPASYKEWEPWFDDMVENHLVPTQVAHDYLRVIRKIAPPKQIPTPLHPLWRAVTAPVGRMQYFFTVGTTPEVVRRKLDLEWTAKDERALKALGWFLGRTIPLLPERVRFFPIAYEARKLERDRQRLRKMINLRPI</sequence>
<reference evidence="3 4" key="1">
    <citation type="submission" date="2020-05" db="EMBL/GenBank/DDBJ databases">
        <title>MicrobeNet Type strains.</title>
        <authorList>
            <person name="Nicholson A.C."/>
        </authorList>
    </citation>
    <scope>NUCLEOTIDE SEQUENCE [LARGE SCALE GENOMIC DNA]</scope>
    <source>
        <strain evidence="3 4">JCM 3224</strain>
    </source>
</reference>
<protein>
    <submittedName>
        <fullName evidence="3">DUF2236 domain-containing protein</fullName>
    </submittedName>
</protein>
<proteinExistence type="predicted"/>